<accession>A0A1I6AY96</accession>
<reference evidence="2" key="1">
    <citation type="submission" date="2016-10" db="EMBL/GenBank/DDBJ databases">
        <authorList>
            <person name="Varghese N."/>
            <person name="Submissions S."/>
        </authorList>
    </citation>
    <scope>NUCLEOTIDE SEQUENCE [LARGE SCALE GENOMIC DNA]</scope>
    <source>
        <strain evidence="2">OR362-8,ATCC BAA-1266,JCM 13504</strain>
    </source>
</reference>
<gene>
    <name evidence="1" type="ORF">SAMN04515668_4040</name>
</gene>
<evidence type="ECO:0008006" key="3">
    <source>
        <dbReference type="Google" id="ProtNLM"/>
    </source>
</evidence>
<organism evidence="1 2">
    <name type="scientific">Hymenobacter arizonensis</name>
    <name type="common">Siccationidurans arizonensis</name>
    <dbReference type="NCBI Taxonomy" id="1227077"/>
    <lineage>
        <taxon>Bacteria</taxon>
        <taxon>Pseudomonadati</taxon>
        <taxon>Bacteroidota</taxon>
        <taxon>Cytophagia</taxon>
        <taxon>Cytophagales</taxon>
        <taxon>Hymenobacteraceae</taxon>
        <taxon>Hymenobacter</taxon>
    </lineage>
</organism>
<evidence type="ECO:0000313" key="1">
    <source>
        <dbReference type="EMBL" id="SFQ73660.1"/>
    </source>
</evidence>
<dbReference type="OrthoDB" id="879261at2"/>
<sequence>MILNHIPDFSLQYEDTLGLLRMEWVSGEATQTLRASAAQLLLLARELAVRTLLIDMNSLPNISVEDELWLGTYWMPGIVQLPLERLVLAIDSGQLHNQLAIDALHDLVQPAIRFESHYFSDVLSALQWLTEGTNRLPALLAEWSAR</sequence>
<dbReference type="EMBL" id="FOXS01000006">
    <property type="protein sequence ID" value="SFQ73660.1"/>
    <property type="molecule type" value="Genomic_DNA"/>
</dbReference>
<name>A0A1I6AY96_HYMAR</name>
<dbReference type="Proteomes" id="UP000199029">
    <property type="component" value="Unassembled WGS sequence"/>
</dbReference>
<keyword evidence="2" id="KW-1185">Reference proteome</keyword>
<dbReference type="RefSeq" id="WP_092677572.1">
    <property type="nucleotide sequence ID" value="NZ_FOXS01000006.1"/>
</dbReference>
<dbReference type="AlphaFoldDB" id="A0A1I6AY96"/>
<proteinExistence type="predicted"/>
<protein>
    <recommendedName>
        <fullName evidence="3">SpoIIAA-like</fullName>
    </recommendedName>
</protein>
<evidence type="ECO:0000313" key="2">
    <source>
        <dbReference type="Proteomes" id="UP000199029"/>
    </source>
</evidence>